<organism evidence="5 6">
    <name type="scientific">Yoonia phaeophyticola</name>
    <dbReference type="NCBI Taxonomy" id="3137369"/>
    <lineage>
        <taxon>Bacteria</taxon>
        <taxon>Pseudomonadati</taxon>
        <taxon>Pseudomonadota</taxon>
        <taxon>Alphaproteobacteria</taxon>
        <taxon>Rhodobacterales</taxon>
        <taxon>Paracoccaceae</taxon>
        <taxon>Yoonia</taxon>
    </lineage>
</organism>
<evidence type="ECO:0000256" key="1">
    <source>
        <dbReference type="ARBA" id="ARBA00007274"/>
    </source>
</evidence>
<keyword evidence="4 5" id="KW-0012">Acyltransferase</keyword>
<evidence type="ECO:0000313" key="5">
    <source>
        <dbReference type="EMBL" id="WZC50204.1"/>
    </source>
</evidence>
<keyword evidence="2 5" id="KW-0808">Transferase</keyword>
<dbReference type="PROSITE" id="PS00101">
    <property type="entry name" value="HEXAPEP_TRANSFERASES"/>
    <property type="match status" value="1"/>
</dbReference>
<dbReference type="RefSeq" id="WP_341368312.1">
    <property type="nucleotide sequence ID" value="NZ_CP150951.2"/>
</dbReference>
<evidence type="ECO:0000256" key="3">
    <source>
        <dbReference type="ARBA" id="ARBA00022737"/>
    </source>
</evidence>
<evidence type="ECO:0000256" key="4">
    <source>
        <dbReference type="ARBA" id="ARBA00023315"/>
    </source>
</evidence>
<dbReference type="PANTHER" id="PTHR43300">
    <property type="entry name" value="ACETYLTRANSFERASE"/>
    <property type="match status" value="1"/>
</dbReference>
<dbReference type="EC" id="2.3.1.-" evidence="5"/>
<dbReference type="Pfam" id="PF00132">
    <property type="entry name" value="Hexapep"/>
    <property type="match status" value="1"/>
</dbReference>
<dbReference type="PANTHER" id="PTHR43300:SF11">
    <property type="entry name" value="ACETYLTRANSFERASE RV3034C-RELATED"/>
    <property type="match status" value="1"/>
</dbReference>
<keyword evidence="3" id="KW-0677">Repeat</keyword>
<dbReference type="EMBL" id="CP150951">
    <property type="protein sequence ID" value="WZC50204.1"/>
    <property type="molecule type" value="Genomic_DNA"/>
</dbReference>
<comment type="similarity">
    <text evidence="1">Belongs to the transferase hexapeptide repeat family.</text>
</comment>
<protein>
    <submittedName>
        <fullName evidence="5">CatB-related O-acetyltransferase</fullName>
        <ecNumber evidence="5">2.3.1.-</ecNumber>
    </submittedName>
</protein>
<reference evidence="6" key="1">
    <citation type="submission" date="2024-04" db="EMBL/GenBank/DDBJ databases">
        <title>Phylogenomic analyses of a clade within the roseobacter group suggest taxonomic reassignments of species of the genera Aestuariivita, Citreicella, Loktanella, Nautella, Pelagibaca, Ruegeria, Thalassobius, Thiobacimonas and Tropicibacter, and the proposal o.</title>
        <authorList>
            <person name="Jeon C.O."/>
        </authorList>
    </citation>
    <scope>NUCLEOTIDE SEQUENCE [LARGE SCALE GENOMIC DNA]</scope>
    <source>
        <strain evidence="6">BS5-3</strain>
    </source>
</reference>
<dbReference type="InterPro" id="IPR011004">
    <property type="entry name" value="Trimer_LpxA-like_sf"/>
</dbReference>
<dbReference type="Proteomes" id="UP001440612">
    <property type="component" value="Chromosome"/>
</dbReference>
<accession>A0ABZ2V6J6</accession>
<dbReference type="Gene3D" id="2.160.10.10">
    <property type="entry name" value="Hexapeptide repeat proteins"/>
    <property type="match status" value="1"/>
</dbReference>
<proteinExistence type="inferred from homology"/>
<dbReference type="SUPFAM" id="SSF51161">
    <property type="entry name" value="Trimeric LpxA-like enzymes"/>
    <property type="match status" value="1"/>
</dbReference>
<dbReference type="InterPro" id="IPR018357">
    <property type="entry name" value="Hexapep_transf_CS"/>
</dbReference>
<evidence type="ECO:0000256" key="2">
    <source>
        <dbReference type="ARBA" id="ARBA00022679"/>
    </source>
</evidence>
<gene>
    <name evidence="5" type="ORF">AABB29_06070</name>
</gene>
<sequence length="240" mass="26555">MRSTNDHYLFDNEFEKETWIMPFPSPDTLHPVTLPDGTVHKGNVFLKAAITHPNWEIGVYSYANDFDPPENPAGWASRLAPYLFPMAKDRLIIGKFCQIAHDVRFITDGANHARTGFSTFPFAIHDPDRFADYPATLPAGRDIRLGHDVWIGTGARILAGAEIGNGVIIGAGAVVSGKVPDYAIVAGNRAQILRMRFDPETIARLNETAWWNWPIEHILQNEDAIVGRDIARLIGPTGSA</sequence>
<keyword evidence="6" id="KW-1185">Reference proteome</keyword>
<dbReference type="InterPro" id="IPR050179">
    <property type="entry name" value="Trans_hexapeptide_repeat"/>
</dbReference>
<evidence type="ECO:0000313" key="6">
    <source>
        <dbReference type="Proteomes" id="UP001440612"/>
    </source>
</evidence>
<dbReference type="InterPro" id="IPR001451">
    <property type="entry name" value="Hexapep"/>
</dbReference>
<dbReference type="GO" id="GO:0016746">
    <property type="term" value="F:acyltransferase activity"/>
    <property type="evidence" value="ECO:0007669"/>
    <property type="project" value="UniProtKB-KW"/>
</dbReference>
<name>A0ABZ2V6J6_9RHOB</name>
<dbReference type="CDD" id="cd03349">
    <property type="entry name" value="LbH_XAT"/>
    <property type="match status" value="1"/>
</dbReference>